<evidence type="ECO:0000256" key="4">
    <source>
        <dbReference type="ARBA" id="ARBA00022989"/>
    </source>
</evidence>
<name>A0A443RUV5_9ACAR</name>
<dbReference type="PANTHER" id="PTHR45695">
    <property type="entry name" value="LEUCOKININ RECEPTOR-RELATED"/>
    <property type="match status" value="1"/>
</dbReference>
<dbReference type="GO" id="GO:0004930">
    <property type="term" value="F:G protein-coupled receptor activity"/>
    <property type="evidence" value="ECO:0007669"/>
    <property type="project" value="UniProtKB-KW"/>
</dbReference>
<organism evidence="11 12">
    <name type="scientific">Leptotrombidium deliense</name>
    <dbReference type="NCBI Taxonomy" id="299467"/>
    <lineage>
        <taxon>Eukaryota</taxon>
        <taxon>Metazoa</taxon>
        <taxon>Ecdysozoa</taxon>
        <taxon>Arthropoda</taxon>
        <taxon>Chelicerata</taxon>
        <taxon>Arachnida</taxon>
        <taxon>Acari</taxon>
        <taxon>Acariformes</taxon>
        <taxon>Trombidiformes</taxon>
        <taxon>Prostigmata</taxon>
        <taxon>Anystina</taxon>
        <taxon>Parasitengona</taxon>
        <taxon>Trombiculoidea</taxon>
        <taxon>Trombiculidae</taxon>
        <taxon>Leptotrombidium</taxon>
    </lineage>
</organism>
<proteinExistence type="inferred from homology"/>
<keyword evidence="7 11" id="KW-0675">Receptor</keyword>
<keyword evidence="8" id="KW-0807">Transducer</keyword>
<comment type="caution">
    <text evidence="11">The sequence shown here is derived from an EMBL/GenBank/DDBJ whole genome shotgun (WGS) entry which is preliminary data.</text>
</comment>
<dbReference type="Proteomes" id="UP000288716">
    <property type="component" value="Unassembled WGS sequence"/>
</dbReference>
<evidence type="ECO:0000256" key="1">
    <source>
        <dbReference type="ARBA" id="ARBA00004141"/>
    </source>
</evidence>
<dbReference type="AlphaFoldDB" id="A0A443RUV5"/>
<dbReference type="PROSITE" id="PS50262">
    <property type="entry name" value="G_PROTEIN_RECEP_F1_2"/>
    <property type="match status" value="1"/>
</dbReference>
<evidence type="ECO:0000256" key="9">
    <source>
        <dbReference type="SAM" id="Phobius"/>
    </source>
</evidence>
<feature type="transmembrane region" description="Helical" evidence="9">
    <location>
        <begin position="36"/>
        <end position="59"/>
    </location>
</feature>
<dbReference type="Gene3D" id="1.20.1070.10">
    <property type="entry name" value="Rhodopsin 7-helix transmembrane proteins"/>
    <property type="match status" value="1"/>
</dbReference>
<keyword evidence="3 9" id="KW-0812">Transmembrane</keyword>
<keyword evidence="6 9" id="KW-0472">Membrane</keyword>
<evidence type="ECO:0000256" key="5">
    <source>
        <dbReference type="ARBA" id="ARBA00023040"/>
    </source>
</evidence>
<keyword evidence="4 9" id="KW-1133">Transmembrane helix</keyword>
<evidence type="ECO:0000256" key="7">
    <source>
        <dbReference type="ARBA" id="ARBA00023170"/>
    </source>
</evidence>
<evidence type="ECO:0000256" key="8">
    <source>
        <dbReference type="ARBA" id="ARBA00023224"/>
    </source>
</evidence>
<evidence type="ECO:0000256" key="6">
    <source>
        <dbReference type="ARBA" id="ARBA00023136"/>
    </source>
</evidence>
<evidence type="ECO:0000313" key="12">
    <source>
        <dbReference type="Proteomes" id="UP000288716"/>
    </source>
</evidence>
<dbReference type="PANTHER" id="PTHR45695:SF22">
    <property type="entry name" value="G-PROTEIN COUPLED RECEPTORS FAMILY 1 PROFILE DOMAIN-CONTAINING PROTEIN"/>
    <property type="match status" value="1"/>
</dbReference>
<keyword evidence="12" id="KW-1185">Reference proteome</keyword>
<evidence type="ECO:0000256" key="2">
    <source>
        <dbReference type="ARBA" id="ARBA00010663"/>
    </source>
</evidence>
<protein>
    <submittedName>
        <fullName evidence="11">Galanin receptor type 2-like protein</fullName>
    </submittedName>
</protein>
<accession>A0A443RUV5</accession>
<dbReference type="SUPFAM" id="SSF81321">
    <property type="entry name" value="Family A G protein-coupled receptor-like"/>
    <property type="match status" value="1"/>
</dbReference>
<dbReference type="OrthoDB" id="2132067at2759"/>
<feature type="domain" description="G-protein coupled receptors family 1 profile" evidence="10">
    <location>
        <begin position="1"/>
        <end position="56"/>
    </location>
</feature>
<dbReference type="InterPro" id="IPR017452">
    <property type="entry name" value="GPCR_Rhodpsn_7TM"/>
</dbReference>
<dbReference type="GO" id="GO:0005886">
    <property type="term" value="C:plasma membrane"/>
    <property type="evidence" value="ECO:0007669"/>
    <property type="project" value="TreeGrafter"/>
</dbReference>
<keyword evidence="5" id="KW-0297">G-protein coupled receptor</keyword>
<gene>
    <name evidence="11" type="ORF">B4U80_05930</name>
</gene>
<evidence type="ECO:0000256" key="3">
    <source>
        <dbReference type="ARBA" id="ARBA00022692"/>
    </source>
</evidence>
<comment type="similarity">
    <text evidence="2">Belongs to the G-protein coupled receptor 1 family.</text>
</comment>
<dbReference type="InterPro" id="IPR000276">
    <property type="entry name" value="GPCR_Rhodpsn"/>
</dbReference>
<dbReference type="EMBL" id="NCKV01031252">
    <property type="protein sequence ID" value="RWS19014.1"/>
    <property type="molecule type" value="Genomic_DNA"/>
</dbReference>
<comment type="subcellular location">
    <subcellularLocation>
        <location evidence="1">Membrane</location>
        <topology evidence="1">Multi-pass membrane protein</topology>
    </subcellularLocation>
</comment>
<dbReference type="STRING" id="299467.A0A443RUV5"/>
<reference evidence="11 12" key="1">
    <citation type="journal article" date="2018" name="Gigascience">
        <title>Genomes of trombidid mites reveal novel predicted allergens and laterally-transferred genes associated with secondary metabolism.</title>
        <authorList>
            <person name="Dong X."/>
            <person name="Chaisiri K."/>
            <person name="Xia D."/>
            <person name="Armstrong S.D."/>
            <person name="Fang Y."/>
            <person name="Donnelly M.J."/>
            <person name="Kadowaki T."/>
            <person name="McGarry J.W."/>
            <person name="Darby A.C."/>
            <person name="Makepeace B.L."/>
        </authorList>
    </citation>
    <scope>NUCLEOTIDE SEQUENCE [LARGE SCALE GENOMIC DNA]</scope>
    <source>
        <strain evidence="11">UoL-UT</strain>
    </source>
</reference>
<dbReference type="VEuPathDB" id="VectorBase:LDEU013026"/>
<sequence length="144" mass="16505">MLIFVVVIFLLCWGPRLIMNVIIKMGLNSYTHFTYNARIACSLLSFVHSALNPFIYGFMSSNFRRMLCKTCNKRNSNNSLPTEHHYLSSGKNQSQKTKYSEIYDSTAILGNGIVVNKPTNLLECSVFRSEQSVSDWEDNKESFQ</sequence>
<evidence type="ECO:0000313" key="11">
    <source>
        <dbReference type="EMBL" id="RWS19014.1"/>
    </source>
</evidence>
<evidence type="ECO:0000259" key="10">
    <source>
        <dbReference type="PROSITE" id="PS50262"/>
    </source>
</evidence>
<dbReference type="Pfam" id="PF00001">
    <property type="entry name" value="7tm_1"/>
    <property type="match status" value="1"/>
</dbReference>